<feature type="compositionally biased region" description="Basic and acidic residues" evidence="5">
    <location>
        <begin position="265"/>
        <end position="277"/>
    </location>
</feature>
<evidence type="ECO:0000256" key="3">
    <source>
        <dbReference type="ARBA" id="ARBA00013368"/>
    </source>
</evidence>
<sequence>MKITRLRLAGFGPFKNEQVVDFERFDDDGIFLITGKTGAGKSSILDAICFALYGHVPRFIGAEQQLRSDHCAPEDPSFVELEFRVHEQDYRVYRSPEYERSKKTGSGVTTAAPTAFLHIRDGEGGWRGIAAKPQAVGLQLSAILPLKEGQFLQVILLAQNRFQDFLLAKTEDRRTVLRTLFGTMRFEQLESALDERRKNLGDRLAGVQRIVAEHAAAAAQQLRLAEPPDEPGLAWFVAARDDLNRDRDSAAERATGAAQAFDGAADSRRAAEETERRQARRALAANNLDALEDQRSHMEAQRGALRLAGRAARVWPHVRSHRAAAAEWQQAVDAETSARAAWYAEGHASHDPLAPAMDALIGRLGALVGVLSDEEALPELDRELSGLSEELSRCAGDLRSAQERVDALPQQIDYVTTQLAAATVAAAGHDDAEKALNRALDSLAAAHDSARCEAELAVAGAMLSERSRRTATAAVEYDELVTRRFAGHASELATQLVDGEACAVCGSLIHPAPAAAEGELVGAVDLEQAREAMAKAQTHLTESEEIVRGISHRLAQAQAVAGASGIDELTLHASAARTKLAAAAAAAALLTDLAEELSALRSDFDGAQARVVALRDARDIAAGTQRERAGRRVGLLERVKAHRGTYDTVTEHVSELQRELDCARTLENALTLSRQRGDAEDAALVALTAQLAEESFDDESAAVSARLDSSAVDALETDVRGYDADMAAARGALADPDLRDLPLKPVDCGPSLTAFTAARAALDDSLALQGSLAERAGQLSALVLEVTRHITATEGLLAEHAQVRQLADVVQGREPNTKRMRLETYVLAAQLEEIVVAANVRLRTMTSGRYTLEHDDSRVKGGARSGLGLAIRDEFTGQARATHSLSGGETFLASLALALGLAEAVAAQAGGITLDTLFVDEGFGSLDSETLETAMGTLDKLRAGGRTIGLISHVESMKEQIPARLSIDVTDAGHSEVR</sequence>
<accession>A0A099JIX5</accession>
<feature type="compositionally biased region" description="Low complexity" evidence="5">
    <location>
        <begin position="254"/>
        <end position="264"/>
    </location>
</feature>
<keyword evidence="4" id="KW-0175">Coiled coil</keyword>
<organism evidence="7 9">
    <name type="scientific">Cryobacterium roopkundense</name>
    <dbReference type="NCBI Taxonomy" id="1001240"/>
    <lineage>
        <taxon>Bacteria</taxon>
        <taxon>Bacillati</taxon>
        <taxon>Actinomycetota</taxon>
        <taxon>Actinomycetes</taxon>
        <taxon>Micrococcales</taxon>
        <taxon>Microbacteriaceae</taxon>
        <taxon>Cryobacterium</taxon>
    </lineage>
</organism>
<dbReference type="InterPro" id="IPR027417">
    <property type="entry name" value="P-loop_NTPase"/>
</dbReference>
<protein>
    <recommendedName>
        <fullName evidence="3">Nuclease SbcCD subunit C</fullName>
    </recommendedName>
</protein>
<comment type="similarity">
    <text evidence="1">Belongs to the SMC family. SbcC subfamily.</text>
</comment>
<dbReference type="EMBL" id="JACHBQ010000001">
    <property type="protein sequence ID" value="MBB5640009.1"/>
    <property type="molecule type" value="Genomic_DNA"/>
</dbReference>
<evidence type="ECO:0000256" key="4">
    <source>
        <dbReference type="SAM" id="Coils"/>
    </source>
</evidence>
<comment type="caution">
    <text evidence="7">The sequence shown here is derived from an EMBL/GenBank/DDBJ whole genome shotgun (WGS) entry which is preliminary data.</text>
</comment>
<dbReference type="GO" id="GO:0016887">
    <property type="term" value="F:ATP hydrolysis activity"/>
    <property type="evidence" value="ECO:0007669"/>
    <property type="project" value="InterPro"/>
</dbReference>
<dbReference type="Proteomes" id="UP000561726">
    <property type="component" value="Unassembled WGS sequence"/>
</dbReference>
<keyword evidence="8" id="KW-0269">Exonuclease</keyword>
<reference evidence="7 9" key="1">
    <citation type="submission" date="2014-08" db="EMBL/GenBank/DDBJ databases">
        <authorList>
            <person name="Sisinthy S."/>
        </authorList>
    </citation>
    <scope>NUCLEOTIDE SEQUENCE [LARGE SCALE GENOMIC DNA]</scope>
    <source>
        <strain evidence="7 9">RuG17</strain>
    </source>
</reference>
<keyword evidence="9" id="KW-1185">Reference proteome</keyword>
<dbReference type="GO" id="GO:0006302">
    <property type="term" value="P:double-strand break repair"/>
    <property type="evidence" value="ECO:0007669"/>
    <property type="project" value="InterPro"/>
</dbReference>
<evidence type="ECO:0000313" key="9">
    <source>
        <dbReference type="Proteomes" id="UP000029864"/>
    </source>
</evidence>
<dbReference type="SUPFAM" id="SSF52540">
    <property type="entry name" value="P-loop containing nucleoside triphosphate hydrolases"/>
    <property type="match status" value="1"/>
</dbReference>
<dbReference type="PANTHER" id="PTHR32114:SF2">
    <property type="entry name" value="ABC TRANSPORTER ABCH.3"/>
    <property type="match status" value="1"/>
</dbReference>
<feature type="domain" description="Rad50/SbcC-type AAA" evidence="6">
    <location>
        <begin position="5"/>
        <end position="196"/>
    </location>
</feature>
<evidence type="ECO:0000313" key="8">
    <source>
        <dbReference type="EMBL" id="MBB5640009.1"/>
    </source>
</evidence>
<dbReference type="GO" id="GO:0004527">
    <property type="term" value="F:exonuclease activity"/>
    <property type="evidence" value="ECO:0007669"/>
    <property type="project" value="UniProtKB-KW"/>
</dbReference>
<dbReference type="Pfam" id="PF13476">
    <property type="entry name" value="AAA_23"/>
    <property type="match status" value="1"/>
</dbReference>
<dbReference type="EMBL" id="JPXF01000022">
    <property type="protein sequence ID" value="KGJ78359.1"/>
    <property type="molecule type" value="Genomic_DNA"/>
</dbReference>
<proteinExistence type="inferred from homology"/>
<dbReference type="PANTHER" id="PTHR32114">
    <property type="entry name" value="ABC TRANSPORTER ABCH.3"/>
    <property type="match status" value="1"/>
</dbReference>
<name>A0A099JIX5_9MICO</name>
<evidence type="ECO:0000256" key="2">
    <source>
        <dbReference type="ARBA" id="ARBA00011322"/>
    </source>
</evidence>
<evidence type="ECO:0000313" key="7">
    <source>
        <dbReference type="EMBL" id="KGJ78359.1"/>
    </source>
</evidence>
<dbReference type="Proteomes" id="UP000029864">
    <property type="component" value="Unassembled WGS sequence"/>
</dbReference>
<dbReference type="OrthoDB" id="9795626at2"/>
<dbReference type="Pfam" id="PF13558">
    <property type="entry name" value="SbcC_Walker_B"/>
    <property type="match status" value="1"/>
</dbReference>
<evidence type="ECO:0000259" key="6">
    <source>
        <dbReference type="Pfam" id="PF13476"/>
    </source>
</evidence>
<dbReference type="AlphaFoldDB" id="A0A099JIX5"/>
<dbReference type="eggNOG" id="COG0419">
    <property type="taxonomic scope" value="Bacteria"/>
</dbReference>
<keyword evidence="8" id="KW-0540">Nuclease</keyword>
<evidence type="ECO:0000256" key="5">
    <source>
        <dbReference type="SAM" id="MobiDB-lite"/>
    </source>
</evidence>
<keyword evidence="8" id="KW-0378">Hydrolase</keyword>
<feature type="coiled-coil region" evidence="4">
    <location>
        <begin position="281"/>
        <end position="308"/>
    </location>
</feature>
<evidence type="ECO:0000313" key="10">
    <source>
        <dbReference type="Proteomes" id="UP000561726"/>
    </source>
</evidence>
<evidence type="ECO:0000256" key="1">
    <source>
        <dbReference type="ARBA" id="ARBA00006930"/>
    </source>
</evidence>
<dbReference type="InterPro" id="IPR038729">
    <property type="entry name" value="Rad50/SbcC_AAA"/>
</dbReference>
<dbReference type="RefSeq" id="WP_035836017.1">
    <property type="nucleotide sequence ID" value="NZ_JACHBQ010000001.1"/>
</dbReference>
<gene>
    <name evidence="8" type="ORF">BJ997_000557</name>
    <name evidence="7" type="ORF">GY21_07005</name>
</gene>
<reference evidence="8 10" key="2">
    <citation type="submission" date="2020-08" db="EMBL/GenBank/DDBJ databases">
        <title>Sequencing the genomes of 1000 actinobacteria strains.</title>
        <authorList>
            <person name="Klenk H.-P."/>
        </authorList>
    </citation>
    <scope>NUCLEOTIDE SEQUENCE [LARGE SCALE GENOMIC DNA]</scope>
    <source>
        <strain evidence="8 10">DSM 21065</strain>
    </source>
</reference>
<feature type="region of interest" description="Disordered" evidence="5">
    <location>
        <begin position="247"/>
        <end position="278"/>
    </location>
</feature>
<dbReference type="STRING" id="1001240.GY21_07005"/>
<dbReference type="Gene3D" id="3.40.50.300">
    <property type="entry name" value="P-loop containing nucleotide triphosphate hydrolases"/>
    <property type="match status" value="2"/>
</dbReference>
<comment type="subunit">
    <text evidence="2">Heterodimer of SbcC and SbcD.</text>
</comment>